<dbReference type="Proteomes" id="UP000197290">
    <property type="component" value="Unassembled WGS sequence"/>
</dbReference>
<dbReference type="EMBL" id="NBBI01000009">
    <property type="protein sequence ID" value="OWK27814.1"/>
    <property type="molecule type" value="Genomic_DNA"/>
</dbReference>
<dbReference type="RefSeq" id="WP_245829565.1">
    <property type="nucleotide sequence ID" value="NZ_NBBI01000009.1"/>
</dbReference>
<protein>
    <submittedName>
        <fullName evidence="2">Uncharacterized protein</fullName>
    </submittedName>
</protein>
<feature type="signal peptide" evidence="1">
    <location>
        <begin position="1"/>
        <end position="18"/>
    </location>
</feature>
<keyword evidence="1" id="KW-0732">Signal</keyword>
<proteinExistence type="predicted"/>
<sequence length="356" mass="37523">MRAVMTIVALTLATPLAARDLAVPADKGWQHAATGLILTARLNGMPRTALHDTTQSEHDVTAQFETPDQGIIATLYLFKPAIADTALWFDRARTTLEANGAFGRLTPASATPIGFAAGGAAGSAPVAASLRQTYAATDGPFRSTTLAVMPLGDWIVAVRMSAKSLDADQLDAQLLQLIAGIRWPKARHETPETYPGGGTAAITAVPIAACPRPLTFRKAKQVKPDGAAVLMELVGNMAAQQQVAEGKKKPEPPRRWCREGDASVAYGVYRADGNEARYVMALGDSGRVISVHPSLMGQVNNSGTYAVTLTDVDGRVQSFPSFSALPAPAQVWAMLNRGAPSMSAKGNKVLVDPKAL</sequence>
<evidence type="ECO:0000313" key="3">
    <source>
        <dbReference type="Proteomes" id="UP000197290"/>
    </source>
</evidence>
<gene>
    <name evidence="2" type="ORF">SPDO_30540</name>
</gene>
<keyword evidence="3" id="KW-1185">Reference proteome</keyword>
<evidence type="ECO:0000313" key="2">
    <source>
        <dbReference type="EMBL" id="OWK27814.1"/>
    </source>
</evidence>
<dbReference type="AlphaFoldDB" id="A0A2D0A4J6"/>
<evidence type="ECO:0000256" key="1">
    <source>
        <dbReference type="SAM" id="SignalP"/>
    </source>
</evidence>
<feature type="chain" id="PRO_5012700129" evidence="1">
    <location>
        <begin position="19"/>
        <end position="356"/>
    </location>
</feature>
<name>A0A2D0A4J6_9SPHN</name>
<organism evidence="2 3">
    <name type="scientific">Sphingomonas dokdonensis</name>
    <dbReference type="NCBI Taxonomy" id="344880"/>
    <lineage>
        <taxon>Bacteria</taxon>
        <taxon>Pseudomonadati</taxon>
        <taxon>Pseudomonadota</taxon>
        <taxon>Alphaproteobacteria</taxon>
        <taxon>Sphingomonadales</taxon>
        <taxon>Sphingomonadaceae</taxon>
        <taxon>Sphingomonas</taxon>
    </lineage>
</organism>
<comment type="caution">
    <text evidence="2">The sequence shown here is derived from an EMBL/GenBank/DDBJ whole genome shotgun (WGS) entry which is preliminary data.</text>
</comment>
<accession>A0A2D0A4J6</accession>
<reference evidence="2 3" key="1">
    <citation type="submission" date="2017-03" db="EMBL/GenBank/DDBJ databases">
        <title>Genome sequence of Sphingomonas dokdonensis DSM 21029.</title>
        <authorList>
            <person name="Poehlein A."/>
            <person name="Wuebbeler J.H."/>
            <person name="Steinbuechel A."/>
            <person name="Daniel R."/>
        </authorList>
    </citation>
    <scope>NUCLEOTIDE SEQUENCE [LARGE SCALE GENOMIC DNA]</scope>
    <source>
        <strain evidence="2 3">DSM 21029</strain>
    </source>
</reference>